<organism evidence="1 2">
    <name type="scientific">Ustilago trichophora</name>
    <dbReference type="NCBI Taxonomy" id="86804"/>
    <lineage>
        <taxon>Eukaryota</taxon>
        <taxon>Fungi</taxon>
        <taxon>Dikarya</taxon>
        <taxon>Basidiomycota</taxon>
        <taxon>Ustilaginomycotina</taxon>
        <taxon>Ustilaginomycetes</taxon>
        <taxon>Ustilaginales</taxon>
        <taxon>Ustilaginaceae</taxon>
        <taxon>Ustilago</taxon>
    </lineage>
</organism>
<reference evidence="1 2" key="1">
    <citation type="submission" date="2018-03" db="EMBL/GenBank/DDBJ databases">
        <authorList>
            <person name="Guldener U."/>
        </authorList>
    </citation>
    <scope>NUCLEOTIDE SEQUENCE [LARGE SCALE GENOMIC DNA]</scope>
    <source>
        <strain evidence="1 2">NBRC100155</strain>
    </source>
</reference>
<evidence type="ECO:0000313" key="2">
    <source>
        <dbReference type="Proteomes" id="UP000324022"/>
    </source>
</evidence>
<accession>A0A5C3E586</accession>
<evidence type="ECO:0000313" key="1">
    <source>
        <dbReference type="EMBL" id="SPO25854.1"/>
    </source>
</evidence>
<sequence>MCLVSSGPSVSLSVLSRFGSFRILAVKIKPHCLAYNVMFDIIDDAGAIICVEKDRMMGRYASQGHATVIARFGCDDRQLNARSSLIALQIVVKRPTHRRSSSLLSSGHILV</sequence>
<dbReference type="AlphaFoldDB" id="A0A5C3E586"/>
<gene>
    <name evidence="1" type="ORF">UTRI_03219</name>
</gene>
<protein>
    <submittedName>
        <fullName evidence="1">Uncharacterized protein</fullName>
    </submittedName>
</protein>
<dbReference type="Proteomes" id="UP000324022">
    <property type="component" value="Unassembled WGS sequence"/>
</dbReference>
<dbReference type="EMBL" id="OOIN01000012">
    <property type="protein sequence ID" value="SPO25854.1"/>
    <property type="molecule type" value="Genomic_DNA"/>
</dbReference>
<keyword evidence="2" id="KW-1185">Reference proteome</keyword>
<name>A0A5C3E586_9BASI</name>
<proteinExistence type="predicted"/>